<accession>A0A9N8V5U6</accession>
<proteinExistence type="predicted"/>
<comment type="caution">
    <text evidence="1">The sequence shown here is derived from an EMBL/GenBank/DDBJ whole genome shotgun (WGS) entry which is preliminary data.</text>
</comment>
<reference evidence="1" key="1">
    <citation type="submission" date="2021-06" db="EMBL/GenBank/DDBJ databases">
        <authorList>
            <person name="Kallberg Y."/>
            <person name="Tangrot J."/>
            <person name="Rosling A."/>
        </authorList>
    </citation>
    <scope>NUCLEOTIDE SEQUENCE</scope>
    <source>
        <strain evidence="1">MT106</strain>
    </source>
</reference>
<organism evidence="1 2">
    <name type="scientific">Ambispora gerdemannii</name>
    <dbReference type="NCBI Taxonomy" id="144530"/>
    <lineage>
        <taxon>Eukaryota</taxon>
        <taxon>Fungi</taxon>
        <taxon>Fungi incertae sedis</taxon>
        <taxon>Mucoromycota</taxon>
        <taxon>Glomeromycotina</taxon>
        <taxon>Glomeromycetes</taxon>
        <taxon>Archaeosporales</taxon>
        <taxon>Ambisporaceae</taxon>
        <taxon>Ambispora</taxon>
    </lineage>
</organism>
<name>A0A9N8V5U6_9GLOM</name>
<dbReference type="EMBL" id="CAJVPL010000067">
    <property type="protein sequence ID" value="CAG8440991.1"/>
    <property type="molecule type" value="Genomic_DNA"/>
</dbReference>
<dbReference type="Proteomes" id="UP000789831">
    <property type="component" value="Unassembled WGS sequence"/>
</dbReference>
<evidence type="ECO:0000313" key="1">
    <source>
        <dbReference type="EMBL" id="CAG8440991.1"/>
    </source>
</evidence>
<protein>
    <submittedName>
        <fullName evidence="1">1070_t:CDS:1</fullName>
    </submittedName>
</protein>
<sequence length="55" mass="6125">HNTSIMSSNICLIYAFLSKLPHNSSIKLSSITYCHTLMSILTEPMHFALGTSHTM</sequence>
<evidence type="ECO:0000313" key="2">
    <source>
        <dbReference type="Proteomes" id="UP000789831"/>
    </source>
</evidence>
<feature type="non-terminal residue" evidence="1">
    <location>
        <position position="1"/>
    </location>
</feature>
<keyword evidence="2" id="KW-1185">Reference proteome</keyword>
<dbReference type="AlphaFoldDB" id="A0A9N8V5U6"/>
<gene>
    <name evidence="1" type="ORF">AGERDE_LOCUS1064</name>
</gene>